<keyword evidence="3" id="KW-1185">Reference proteome</keyword>
<organism evidence="2 3">
    <name type="scientific">Microbacterium halimionae</name>
    <dbReference type="NCBI Taxonomy" id="1526413"/>
    <lineage>
        <taxon>Bacteria</taxon>
        <taxon>Bacillati</taxon>
        <taxon>Actinomycetota</taxon>
        <taxon>Actinomycetes</taxon>
        <taxon>Micrococcales</taxon>
        <taxon>Microbacteriaceae</taxon>
        <taxon>Microbacterium</taxon>
    </lineage>
</organism>
<dbReference type="CDD" id="cd00161">
    <property type="entry name" value="beta-trefoil_Ricin-like"/>
    <property type="match status" value="1"/>
</dbReference>
<sequence>MRHNTRRKIRNILAATGIVALALGAAAPASADAESELVGAPEQYLIENVHASGKVLEIGNDGAQATGPDAAWTAAAAIFSRAETAPAISAQAVVAYPVTGAESTFVFTNDEGEVLVRRTNDDEYYRYLDLSDMTVDEAAADPYAQWTAVDAGNGAVYLQNVQRDKNGMTAALDMYNWKTENGSEIQTYDVGTAAVQKWIMRSLTPTVDTITGRTETGTAVQPPKTVHARYSWGKAYEMTLVSWQQPEASVWDADGTVSIDGTGVGFFDEEVPVHAEYLVGTVGDAVDSAVQGFVGITAKELQMIAPTMVERSISGSDVKVSSPVKWDWSVVTAESTSQVGTFSIPALPETGFAANLVVSIVETAPVNIARGDGVHVKVQVGSAGGLNDGVLDRTGFGDWVSGGNANRVNPNVVSYLFEKPHQVTGVALYDTGTDGDAKHNIGGVTVQYRNLTGGWVDLPAKELTWPYVNNAADLSFVVDSEPVLATGMRARLTNKSNNSWMSLSEFEVYGPAAAPIER</sequence>
<dbReference type="Gene3D" id="2.60.120.260">
    <property type="entry name" value="Galactose-binding domain-like"/>
    <property type="match status" value="1"/>
</dbReference>
<dbReference type="RefSeq" id="WP_167046053.1">
    <property type="nucleotide sequence ID" value="NZ_JAAOZB010000001.1"/>
</dbReference>
<dbReference type="Gene3D" id="2.80.10.50">
    <property type="match status" value="1"/>
</dbReference>
<comment type="caution">
    <text evidence="2">The sequence shown here is derived from an EMBL/GenBank/DDBJ whole genome shotgun (WGS) entry which is preliminary data.</text>
</comment>
<dbReference type="InterPro" id="IPR035992">
    <property type="entry name" value="Ricin_B-like_lectins"/>
</dbReference>
<gene>
    <name evidence="2" type="ORF">FHX48_002748</name>
</gene>
<evidence type="ECO:0000313" key="2">
    <source>
        <dbReference type="EMBL" id="MBA8817643.1"/>
    </source>
</evidence>
<proteinExistence type="predicted"/>
<dbReference type="PROSITE" id="PS51318">
    <property type="entry name" value="TAT"/>
    <property type="match status" value="1"/>
</dbReference>
<name>A0A7W3JRK3_9MICO</name>
<feature type="chain" id="PRO_5030870983" evidence="1">
    <location>
        <begin position="32"/>
        <end position="518"/>
    </location>
</feature>
<dbReference type="EMBL" id="JACGWY010000009">
    <property type="protein sequence ID" value="MBA8817643.1"/>
    <property type="molecule type" value="Genomic_DNA"/>
</dbReference>
<reference evidence="2 3" key="1">
    <citation type="submission" date="2020-07" db="EMBL/GenBank/DDBJ databases">
        <title>Sequencing the genomes of 1000 actinobacteria strains.</title>
        <authorList>
            <person name="Klenk H.-P."/>
        </authorList>
    </citation>
    <scope>NUCLEOTIDE SEQUENCE [LARGE SCALE GENOMIC DNA]</scope>
    <source>
        <strain evidence="2 3">DSM 27576</strain>
    </source>
</reference>
<accession>A0A7W3JRK3</accession>
<evidence type="ECO:0000313" key="3">
    <source>
        <dbReference type="Proteomes" id="UP000526083"/>
    </source>
</evidence>
<dbReference type="InterPro" id="IPR006311">
    <property type="entry name" value="TAT_signal"/>
</dbReference>
<dbReference type="AlphaFoldDB" id="A0A7W3JRK3"/>
<dbReference type="SUPFAM" id="SSF50370">
    <property type="entry name" value="Ricin B-like lectins"/>
    <property type="match status" value="1"/>
</dbReference>
<dbReference type="Proteomes" id="UP000526083">
    <property type="component" value="Unassembled WGS sequence"/>
</dbReference>
<evidence type="ECO:0000256" key="1">
    <source>
        <dbReference type="SAM" id="SignalP"/>
    </source>
</evidence>
<protein>
    <submittedName>
        <fullName evidence="2">Uncharacterized protein</fullName>
    </submittedName>
</protein>
<feature type="signal peptide" evidence="1">
    <location>
        <begin position="1"/>
        <end position="31"/>
    </location>
</feature>
<keyword evidence="1" id="KW-0732">Signal</keyword>